<keyword evidence="5" id="KW-1185">Reference proteome</keyword>
<dbReference type="InterPro" id="IPR011042">
    <property type="entry name" value="6-blade_b-propeller_TolB-like"/>
</dbReference>
<dbReference type="AlphaFoldDB" id="A0A2P6NQ98"/>
<keyword evidence="2" id="KW-0732">Signal</keyword>
<dbReference type="OrthoDB" id="507128at2759"/>
<sequence>MATTVCIIQPEIITNKRKMGFTFYLLLVLSLCQLSGAISPNCTSNPLPSASYLDGYCGFYYFANFGKSAPNSAGQIVATPSSHLLAGLIRPRGIDVTPNGDLLVVDTDGGNIWVVWEEADGTVNSSVIATESTLNHACRYHKGYVFASSSTTVFRWNYNNRSALTNKVTVVQNMPPNGAHNTRTLEFDGNNNIFINIGSVNNTDSYIDPQRAKIVYTSLDQTFPIDYSSTKTVAYGTRNSCGLRFDSTGTLWGAENSLELDKTTLSASDYFNNPADRINRYTPDVVGRFMGYPFCFAEGWTIDGSDALTNDTGNVLGAGTMWQVPGAPAQYSTQWCRNTSNVSPPAFPVRGHEAPLDLIFNDGDSFPGISQTYFTSNHGANNRSIVVYARNSDGSANSSTSSMRRLAYSTSQWEVCPVAMVIAPCKAYGLCIFFTDDGNSNSNPGIMAVAYSAGSPQVSNPSYPSNSPSAKTSSTVNSATSASTSTGSSSTAAGTSTPSTSNGGSTMSSAWNVTPLLALTVFSLHADLDIPITRYLPKLKSALFADGPAVFGASFAGLTNSLLSATVCDGQIGYESTCNTYQVILYSVVNQTVVPPQTINITVTQTELHLTQHDLLQLLTLSVPDTQFSSGLQTGFTGGRTVNPNNTLVVTGEAHIQTFSFDMQPFGFAFTFAYQNVKYDTMPLICSSESAVVLVDRIQNRRISLLGERRYINTLRGRSCYFYFYINNVGTQSATVISRQTPPTLSVSTTGNYSATCQKYGNSYDNFALVKLVGPDATSLGGYIHGTIIPSQAASFDAAYSCGNSTSISLSIRVNGPYQPVSFNSSSNMNLPIGFYQVSLAENVIDHIYQSTATVGTERMVRQASHASSDHISSKAATFNYFGSVSNLVLDGTFLFIVPSTDVKPECRTITTASSTSVLSQRSAFVVQSPQEYCIRSDGIPSNSSNSVTLNSYNSNTLFYEDENTTLFTFTCSSDIFYVEFTGVTFMTVNFTLVPISGQGYHYDVDGLLILQYPPLTAPVNILSVQVDGYI</sequence>
<dbReference type="Gene3D" id="2.120.10.30">
    <property type="entry name" value="TolB, C-terminal domain"/>
    <property type="match status" value="1"/>
</dbReference>
<accession>A0A2P6NQ98</accession>
<gene>
    <name evidence="4" type="ORF">PROFUN_03117</name>
</gene>
<protein>
    <recommendedName>
        <fullName evidence="3">Pyrroloquinoline quinone-dependent pyranose dehydrogenase beta-propeller domain-containing protein</fullName>
    </recommendedName>
</protein>
<dbReference type="InterPro" id="IPR054539">
    <property type="entry name" value="Beta-prop_PDH"/>
</dbReference>
<organism evidence="4 5">
    <name type="scientific">Planoprotostelium fungivorum</name>
    <dbReference type="NCBI Taxonomy" id="1890364"/>
    <lineage>
        <taxon>Eukaryota</taxon>
        <taxon>Amoebozoa</taxon>
        <taxon>Evosea</taxon>
        <taxon>Variosea</taxon>
        <taxon>Cavosteliida</taxon>
        <taxon>Cavosteliaceae</taxon>
        <taxon>Planoprotostelium</taxon>
    </lineage>
</organism>
<evidence type="ECO:0000259" key="3">
    <source>
        <dbReference type="Pfam" id="PF22807"/>
    </source>
</evidence>
<feature type="signal peptide" evidence="2">
    <location>
        <begin position="1"/>
        <end position="37"/>
    </location>
</feature>
<dbReference type="Proteomes" id="UP000241769">
    <property type="component" value="Unassembled WGS sequence"/>
</dbReference>
<reference evidence="4 5" key="1">
    <citation type="journal article" date="2018" name="Genome Biol. Evol.">
        <title>Multiple Roots of Fruiting Body Formation in Amoebozoa.</title>
        <authorList>
            <person name="Hillmann F."/>
            <person name="Forbes G."/>
            <person name="Novohradska S."/>
            <person name="Ferling I."/>
            <person name="Riege K."/>
            <person name="Groth M."/>
            <person name="Westermann M."/>
            <person name="Marz M."/>
            <person name="Spaller T."/>
            <person name="Winckler T."/>
            <person name="Schaap P."/>
            <person name="Glockner G."/>
        </authorList>
    </citation>
    <scope>NUCLEOTIDE SEQUENCE [LARGE SCALE GENOMIC DNA]</scope>
    <source>
        <strain evidence="4 5">Jena</strain>
    </source>
</reference>
<dbReference type="SUPFAM" id="SSF50952">
    <property type="entry name" value="Soluble quinoprotein glucose dehydrogenase"/>
    <property type="match status" value="1"/>
</dbReference>
<dbReference type="Pfam" id="PF22807">
    <property type="entry name" value="TrAA12"/>
    <property type="match status" value="1"/>
</dbReference>
<evidence type="ECO:0000256" key="2">
    <source>
        <dbReference type="SAM" id="SignalP"/>
    </source>
</evidence>
<evidence type="ECO:0000313" key="5">
    <source>
        <dbReference type="Proteomes" id="UP000241769"/>
    </source>
</evidence>
<name>A0A2P6NQ98_9EUKA</name>
<dbReference type="EMBL" id="MDYQ01000035">
    <property type="protein sequence ID" value="PRP86130.1"/>
    <property type="molecule type" value="Genomic_DNA"/>
</dbReference>
<comment type="caution">
    <text evidence="4">The sequence shown here is derived from an EMBL/GenBank/DDBJ whole genome shotgun (WGS) entry which is preliminary data.</text>
</comment>
<dbReference type="InParanoid" id="A0A2P6NQ98"/>
<dbReference type="InterPro" id="IPR011041">
    <property type="entry name" value="Quinoprot_gluc/sorb_DH_b-prop"/>
</dbReference>
<evidence type="ECO:0000256" key="1">
    <source>
        <dbReference type="SAM" id="MobiDB-lite"/>
    </source>
</evidence>
<feature type="region of interest" description="Disordered" evidence="1">
    <location>
        <begin position="458"/>
        <end position="505"/>
    </location>
</feature>
<evidence type="ECO:0000313" key="4">
    <source>
        <dbReference type="EMBL" id="PRP86130.1"/>
    </source>
</evidence>
<proteinExistence type="predicted"/>
<feature type="chain" id="PRO_5015201907" description="Pyrroloquinoline quinone-dependent pyranose dehydrogenase beta-propeller domain-containing protein" evidence="2">
    <location>
        <begin position="38"/>
        <end position="1031"/>
    </location>
</feature>
<feature type="domain" description="Pyrroloquinoline quinone-dependent pyranose dehydrogenase beta-propeller" evidence="3">
    <location>
        <begin position="83"/>
        <end position="384"/>
    </location>
</feature>